<dbReference type="InterPro" id="IPR017452">
    <property type="entry name" value="GPCR_Rhodpsn_7TM"/>
</dbReference>
<dbReference type="PANTHER" id="PTHR46641:SF2">
    <property type="entry name" value="FMRFAMIDE RECEPTOR"/>
    <property type="match status" value="1"/>
</dbReference>
<dbReference type="GO" id="GO:0016020">
    <property type="term" value="C:membrane"/>
    <property type="evidence" value="ECO:0007669"/>
    <property type="project" value="UniProtKB-SubCell"/>
</dbReference>
<dbReference type="AlphaFoldDB" id="A0ABD0JWC7"/>
<dbReference type="InterPro" id="IPR052954">
    <property type="entry name" value="GPCR-Ligand_Int"/>
</dbReference>
<dbReference type="PRINTS" id="PR00237">
    <property type="entry name" value="GPCRRHODOPSN"/>
</dbReference>
<dbReference type="InterPro" id="IPR019427">
    <property type="entry name" value="7TM_GPCR_serpentine_rcpt_Srw"/>
</dbReference>
<evidence type="ECO:0000259" key="6">
    <source>
        <dbReference type="PROSITE" id="PS50262"/>
    </source>
</evidence>
<feature type="transmembrane region" description="Helical" evidence="5">
    <location>
        <begin position="298"/>
        <end position="322"/>
    </location>
</feature>
<dbReference type="Gene3D" id="1.20.1070.10">
    <property type="entry name" value="Rhodopsin 7-helix transmembrane proteins"/>
    <property type="match status" value="1"/>
</dbReference>
<evidence type="ECO:0000256" key="4">
    <source>
        <dbReference type="ARBA" id="ARBA00023136"/>
    </source>
</evidence>
<feature type="transmembrane region" description="Helical" evidence="5">
    <location>
        <begin position="334"/>
        <end position="358"/>
    </location>
</feature>
<evidence type="ECO:0000313" key="7">
    <source>
        <dbReference type="EMBL" id="KAK7479024.1"/>
    </source>
</evidence>
<proteinExistence type="predicted"/>
<protein>
    <recommendedName>
        <fullName evidence="6">G-protein coupled receptors family 1 profile domain-containing protein</fullName>
    </recommendedName>
</protein>
<evidence type="ECO:0000256" key="1">
    <source>
        <dbReference type="ARBA" id="ARBA00004370"/>
    </source>
</evidence>
<evidence type="ECO:0000313" key="8">
    <source>
        <dbReference type="Proteomes" id="UP001519460"/>
    </source>
</evidence>
<dbReference type="EMBL" id="JACVVK020000313">
    <property type="protein sequence ID" value="KAK7479024.1"/>
    <property type="molecule type" value="Genomic_DNA"/>
</dbReference>
<name>A0ABD0JWC7_9CAEN</name>
<dbReference type="SUPFAM" id="SSF81321">
    <property type="entry name" value="Family A G protein-coupled receptor-like"/>
    <property type="match status" value="1"/>
</dbReference>
<organism evidence="7 8">
    <name type="scientific">Batillaria attramentaria</name>
    <dbReference type="NCBI Taxonomy" id="370345"/>
    <lineage>
        <taxon>Eukaryota</taxon>
        <taxon>Metazoa</taxon>
        <taxon>Spiralia</taxon>
        <taxon>Lophotrochozoa</taxon>
        <taxon>Mollusca</taxon>
        <taxon>Gastropoda</taxon>
        <taxon>Caenogastropoda</taxon>
        <taxon>Sorbeoconcha</taxon>
        <taxon>Cerithioidea</taxon>
        <taxon>Batillariidae</taxon>
        <taxon>Batillaria</taxon>
    </lineage>
</organism>
<dbReference type="InterPro" id="IPR000276">
    <property type="entry name" value="GPCR_Rhodpsn"/>
</dbReference>
<feature type="transmembrane region" description="Helical" evidence="5">
    <location>
        <begin position="189"/>
        <end position="208"/>
    </location>
</feature>
<dbReference type="Proteomes" id="UP001519460">
    <property type="component" value="Unassembled WGS sequence"/>
</dbReference>
<feature type="transmembrane region" description="Helical" evidence="5">
    <location>
        <begin position="70"/>
        <end position="89"/>
    </location>
</feature>
<keyword evidence="8" id="KW-1185">Reference proteome</keyword>
<dbReference type="Pfam" id="PF10324">
    <property type="entry name" value="7TM_GPCR_Srw"/>
    <property type="match status" value="1"/>
</dbReference>
<evidence type="ECO:0000256" key="3">
    <source>
        <dbReference type="ARBA" id="ARBA00022989"/>
    </source>
</evidence>
<keyword evidence="2 5" id="KW-0812">Transmembrane</keyword>
<dbReference type="SMART" id="SM01381">
    <property type="entry name" value="7TM_GPCR_Srsx"/>
    <property type="match status" value="1"/>
</dbReference>
<feature type="transmembrane region" description="Helical" evidence="5">
    <location>
        <begin position="101"/>
        <end position="121"/>
    </location>
</feature>
<accession>A0ABD0JWC7</accession>
<evidence type="ECO:0000256" key="5">
    <source>
        <dbReference type="SAM" id="Phobius"/>
    </source>
</evidence>
<sequence>MSVTASTILPDVINTSSPMDANSSSSELGHPAAPAGCLLLLTQDFVPWDNPHNLIGMEFARLVSRAKACYILPVLFLVGFPTNCINMAVFYRQGLKERVSLCLFALSFADLVYGFISTLLYGDQFIAQFTGAQVRFGPLFTFIIRHRLNVLYGFAWASMFMSAVIASDRCFCILYPFRSKSFLSARATAAIIVTAFVVILGGYVIVLFRYDTICVYNPITNATTIEVSQTSEFYRENKELVNQMDNVVYGVVTVGIFISVVTVATTITAVKLRQVATWREGTSSCTTSAREVALTRMLVSASVLFVVCYSPKFLFGFVCVFIPEMNAGRKFHNTFLMCTSLIEIMSAINSSVNFFIYYRLGSRYREVFWEMFRREKKSANSLIKSNMDTTNSAVD</sequence>
<dbReference type="PROSITE" id="PS50262">
    <property type="entry name" value="G_PROTEIN_RECEP_F1_2"/>
    <property type="match status" value="1"/>
</dbReference>
<comment type="subcellular location">
    <subcellularLocation>
        <location evidence="1">Membrane</location>
    </subcellularLocation>
</comment>
<keyword evidence="3 5" id="KW-1133">Transmembrane helix</keyword>
<feature type="domain" description="G-protein coupled receptors family 1 profile" evidence="6">
    <location>
        <begin position="82"/>
        <end position="357"/>
    </location>
</feature>
<gene>
    <name evidence="7" type="ORF">BaRGS_00029785</name>
</gene>
<evidence type="ECO:0000256" key="2">
    <source>
        <dbReference type="ARBA" id="ARBA00022692"/>
    </source>
</evidence>
<comment type="caution">
    <text evidence="7">The sequence shown here is derived from an EMBL/GenBank/DDBJ whole genome shotgun (WGS) entry which is preliminary data.</text>
</comment>
<keyword evidence="4 5" id="KW-0472">Membrane</keyword>
<dbReference type="PANTHER" id="PTHR46641">
    <property type="entry name" value="FMRFAMIDE RECEPTOR-RELATED"/>
    <property type="match status" value="1"/>
</dbReference>
<feature type="transmembrane region" description="Helical" evidence="5">
    <location>
        <begin position="154"/>
        <end position="177"/>
    </location>
</feature>
<feature type="transmembrane region" description="Helical" evidence="5">
    <location>
        <begin position="247"/>
        <end position="270"/>
    </location>
</feature>
<reference evidence="7 8" key="1">
    <citation type="journal article" date="2023" name="Sci. Data">
        <title>Genome assembly of the Korean intertidal mud-creeper Batillaria attramentaria.</title>
        <authorList>
            <person name="Patra A.K."/>
            <person name="Ho P.T."/>
            <person name="Jun S."/>
            <person name="Lee S.J."/>
            <person name="Kim Y."/>
            <person name="Won Y.J."/>
        </authorList>
    </citation>
    <scope>NUCLEOTIDE SEQUENCE [LARGE SCALE GENOMIC DNA]</scope>
    <source>
        <strain evidence="7">Wonlab-2016</strain>
    </source>
</reference>